<dbReference type="CDD" id="cd00009">
    <property type="entry name" value="AAA"/>
    <property type="match status" value="1"/>
</dbReference>
<evidence type="ECO:0000259" key="1">
    <source>
        <dbReference type="Pfam" id="PF01695"/>
    </source>
</evidence>
<organism evidence="3 4">
    <name type="scientific">Paenibacillus solanacearum</name>
    <dbReference type="NCBI Taxonomy" id="2048548"/>
    <lineage>
        <taxon>Bacteria</taxon>
        <taxon>Bacillati</taxon>
        <taxon>Bacillota</taxon>
        <taxon>Bacilli</taxon>
        <taxon>Bacillales</taxon>
        <taxon>Paenibacillaceae</taxon>
        <taxon>Paenibacillus</taxon>
    </lineage>
</organism>
<evidence type="ECO:0000259" key="2">
    <source>
        <dbReference type="Pfam" id="PF07319"/>
    </source>
</evidence>
<reference evidence="3" key="1">
    <citation type="submission" date="2021-06" db="EMBL/GenBank/DDBJ databases">
        <authorList>
            <person name="Criscuolo A."/>
        </authorList>
    </citation>
    <scope>NUCLEOTIDE SEQUENCE</scope>
    <source>
        <strain evidence="3">CIP111600</strain>
    </source>
</reference>
<dbReference type="AlphaFoldDB" id="A0A916K076"/>
<dbReference type="NCBIfam" id="NF006505">
    <property type="entry name" value="PRK08939.1"/>
    <property type="match status" value="1"/>
</dbReference>
<dbReference type="InterPro" id="IPR009928">
    <property type="entry name" value="DnaI_N"/>
</dbReference>
<dbReference type="Proteomes" id="UP000693672">
    <property type="component" value="Unassembled WGS sequence"/>
</dbReference>
<accession>A0A916K076</accession>
<keyword evidence="4" id="KW-1185">Reference proteome</keyword>
<feature type="domain" description="IstB-like ATP-binding" evidence="1">
    <location>
        <begin position="168"/>
        <end position="315"/>
    </location>
</feature>
<dbReference type="GO" id="GO:0006260">
    <property type="term" value="P:DNA replication"/>
    <property type="evidence" value="ECO:0007669"/>
    <property type="project" value="TreeGrafter"/>
</dbReference>
<evidence type="ECO:0000313" key="4">
    <source>
        <dbReference type="Proteomes" id="UP000693672"/>
    </source>
</evidence>
<feature type="domain" description="Primosomal DnaI N-terminal" evidence="2">
    <location>
        <begin position="1"/>
        <end position="91"/>
    </location>
</feature>
<dbReference type="Pfam" id="PF07319">
    <property type="entry name" value="DnaI_N"/>
    <property type="match status" value="1"/>
</dbReference>
<evidence type="ECO:0000313" key="3">
    <source>
        <dbReference type="EMBL" id="CAG7616772.1"/>
    </source>
</evidence>
<name>A0A916K076_9BACL</name>
<proteinExistence type="predicted"/>
<dbReference type="EMBL" id="CAJVAS010000006">
    <property type="protein sequence ID" value="CAG7616772.1"/>
    <property type="molecule type" value="Genomic_DNA"/>
</dbReference>
<sequence>MESLGELLRGGMQGRKLLKQAEEKLQQVASHPLVTKLRAKHPELDHETMKLNLNKLHQYVTEYGNCTQCPGLDRCPNDLEGHYTLLSVERGDDRTRVFDQKVACKKFLAKSTQDAVRSRIRSFYVDERALSQGYSSLEILDKDPEREEAVGQVIDYIFKMREDGLQKNGLYLAGQLGTGKTFLMCYMLYELAKDGYTGAIVYMPDFAEDLKSMFDDPLKMKETIDILKDTDLLVFDDIGAENLSPWLRDHVMGAILNYRMNRKPTFFTSNHDLDALEKHFSFTSKDGDEEFKGRRIMDRIRPFVELVKVNGHNKRGK</sequence>
<dbReference type="RefSeq" id="WP_218091729.1">
    <property type="nucleotide sequence ID" value="NZ_CAJVAS010000006.1"/>
</dbReference>
<gene>
    <name evidence="3" type="primary">dnaI</name>
    <name evidence="3" type="ORF">PAESOLCIP111_01943</name>
</gene>
<dbReference type="PANTHER" id="PTHR30050:SF8">
    <property type="entry name" value="PRIMOSOMAL PROTEIN DNAI"/>
    <property type="match status" value="1"/>
</dbReference>
<dbReference type="PANTHER" id="PTHR30050">
    <property type="entry name" value="CHROMOSOMAL REPLICATION INITIATOR PROTEIN DNAA"/>
    <property type="match status" value="1"/>
</dbReference>
<dbReference type="InterPro" id="IPR002611">
    <property type="entry name" value="IstB_ATP-bd"/>
</dbReference>
<dbReference type="GO" id="GO:0005524">
    <property type="term" value="F:ATP binding"/>
    <property type="evidence" value="ECO:0007669"/>
    <property type="project" value="InterPro"/>
</dbReference>
<comment type="caution">
    <text evidence="3">The sequence shown here is derived from an EMBL/GenBank/DDBJ whole genome shotgun (WGS) entry which is preliminary data.</text>
</comment>
<protein>
    <submittedName>
        <fullName evidence="3">Primosomal protein DnaI</fullName>
    </submittedName>
</protein>
<dbReference type="Pfam" id="PF01695">
    <property type="entry name" value="IstB_IS21"/>
    <property type="match status" value="1"/>
</dbReference>